<keyword evidence="5" id="KW-1185">Reference proteome</keyword>
<sequence length="183" mass="20414">MAKILEDVNKSGPLAVSAPTHLGYMRPPENASVFKTISDPSAGPNTRRVELSFNNGAWLRPLPLTGNFFSATTIVVTPMSRGSISLKTSNRRDQPLIDPALLMHDFDRFAFRELFRLARKFVASPTWKDYILDIYTGLSHQWTSTTTPNLTNTSKVRPPWASTPSGRRRCQPEARAEASQTPI</sequence>
<evidence type="ECO:0000259" key="3">
    <source>
        <dbReference type="Pfam" id="PF05199"/>
    </source>
</evidence>
<evidence type="ECO:0000313" key="5">
    <source>
        <dbReference type="Proteomes" id="UP000807025"/>
    </source>
</evidence>
<dbReference type="Pfam" id="PF05199">
    <property type="entry name" value="GMC_oxred_C"/>
    <property type="match status" value="1"/>
</dbReference>
<feature type="region of interest" description="Disordered" evidence="2">
    <location>
        <begin position="146"/>
        <end position="183"/>
    </location>
</feature>
<dbReference type="Gene3D" id="3.30.560.10">
    <property type="entry name" value="Glucose Oxidase, domain 3"/>
    <property type="match status" value="1"/>
</dbReference>
<dbReference type="GO" id="GO:0016614">
    <property type="term" value="F:oxidoreductase activity, acting on CH-OH group of donors"/>
    <property type="evidence" value="ECO:0007669"/>
    <property type="project" value="InterPro"/>
</dbReference>
<feature type="domain" description="Glucose-methanol-choline oxidoreductase C-terminal" evidence="3">
    <location>
        <begin position="78"/>
        <end position="130"/>
    </location>
</feature>
<evidence type="ECO:0000313" key="4">
    <source>
        <dbReference type="EMBL" id="KAF9501622.1"/>
    </source>
</evidence>
<comment type="caution">
    <text evidence="4">The sequence shown here is derived from an EMBL/GenBank/DDBJ whole genome shotgun (WGS) entry which is preliminary data.</text>
</comment>
<dbReference type="SUPFAM" id="SSF54373">
    <property type="entry name" value="FAD-linked reductases, C-terminal domain"/>
    <property type="match status" value="1"/>
</dbReference>
<organism evidence="4 5">
    <name type="scientific">Pleurotus eryngii</name>
    <name type="common">Boletus of the steppes</name>
    <dbReference type="NCBI Taxonomy" id="5323"/>
    <lineage>
        <taxon>Eukaryota</taxon>
        <taxon>Fungi</taxon>
        <taxon>Dikarya</taxon>
        <taxon>Basidiomycota</taxon>
        <taxon>Agaricomycotina</taxon>
        <taxon>Agaricomycetes</taxon>
        <taxon>Agaricomycetidae</taxon>
        <taxon>Agaricales</taxon>
        <taxon>Pleurotineae</taxon>
        <taxon>Pleurotaceae</taxon>
        <taxon>Pleurotus</taxon>
    </lineage>
</organism>
<name>A0A9P6DE73_PLEER</name>
<evidence type="ECO:0000256" key="2">
    <source>
        <dbReference type="SAM" id="MobiDB-lite"/>
    </source>
</evidence>
<dbReference type="AlphaFoldDB" id="A0A9P6DE73"/>
<comment type="cofactor">
    <cofactor evidence="1">
        <name>FAD</name>
        <dbReference type="ChEBI" id="CHEBI:57692"/>
    </cofactor>
</comment>
<dbReference type="Proteomes" id="UP000807025">
    <property type="component" value="Unassembled WGS sequence"/>
</dbReference>
<dbReference type="OrthoDB" id="269227at2759"/>
<proteinExistence type="predicted"/>
<evidence type="ECO:0000256" key="1">
    <source>
        <dbReference type="ARBA" id="ARBA00001974"/>
    </source>
</evidence>
<reference evidence="4" key="1">
    <citation type="submission" date="2020-11" db="EMBL/GenBank/DDBJ databases">
        <authorList>
            <consortium name="DOE Joint Genome Institute"/>
            <person name="Ahrendt S."/>
            <person name="Riley R."/>
            <person name="Andreopoulos W."/>
            <person name="Labutti K."/>
            <person name="Pangilinan J."/>
            <person name="Ruiz-Duenas F.J."/>
            <person name="Barrasa J.M."/>
            <person name="Sanchez-Garcia M."/>
            <person name="Camarero S."/>
            <person name="Miyauchi S."/>
            <person name="Serrano A."/>
            <person name="Linde D."/>
            <person name="Babiker R."/>
            <person name="Drula E."/>
            <person name="Ayuso-Fernandez I."/>
            <person name="Pacheco R."/>
            <person name="Padilla G."/>
            <person name="Ferreira P."/>
            <person name="Barriuso J."/>
            <person name="Kellner H."/>
            <person name="Castanera R."/>
            <person name="Alfaro M."/>
            <person name="Ramirez L."/>
            <person name="Pisabarro A.G."/>
            <person name="Kuo A."/>
            <person name="Tritt A."/>
            <person name="Lipzen A."/>
            <person name="He G."/>
            <person name="Yan M."/>
            <person name="Ng V."/>
            <person name="Cullen D."/>
            <person name="Martin F."/>
            <person name="Rosso M.-N."/>
            <person name="Henrissat B."/>
            <person name="Hibbett D."/>
            <person name="Martinez A.T."/>
            <person name="Grigoriev I.V."/>
        </authorList>
    </citation>
    <scope>NUCLEOTIDE SEQUENCE</scope>
    <source>
        <strain evidence="4">ATCC 90797</strain>
    </source>
</reference>
<dbReference type="InterPro" id="IPR007867">
    <property type="entry name" value="GMC_OxRtase_C"/>
</dbReference>
<gene>
    <name evidence="4" type="ORF">BDN71DRAFT_1501327</name>
</gene>
<dbReference type="EMBL" id="MU154523">
    <property type="protein sequence ID" value="KAF9501622.1"/>
    <property type="molecule type" value="Genomic_DNA"/>
</dbReference>
<accession>A0A9P6DE73</accession>
<protein>
    <recommendedName>
        <fullName evidence="3">Glucose-methanol-choline oxidoreductase C-terminal domain-containing protein</fullName>
    </recommendedName>
</protein>